<dbReference type="RefSeq" id="WP_073611156.1">
    <property type="nucleotide sequence ID" value="NZ_MRCG01000033.1"/>
</dbReference>
<keyword evidence="3" id="KW-1185">Reference proteome</keyword>
<evidence type="ECO:0000259" key="1">
    <source>
        <dbReference type="Pfam" id="PF17989"/>
    </source>
</evidence>
<dbReference type="Gene3D" id="3.30.420.40">
    <property type="match status" value="2"/>
</dbReference>
<dbReference type="AlphaFoldDB" id="A0A1U7IY14"/>
<dbReference type="Pfam" id="PF17989">
    <property type="entry name" value="ALP_N"/>
    <property type="match status" value="1"/>
</dbReference>
<dbReference type="STRING" id="549789.NIES30_24895"/>
<evidence type="ECO:0000313" key="3">
    <source>
        <dbReference type="Proteomes" id="UP000185557"/>
    </source>
</evidence>
<dbReference type="OrthoDB" id="528098at2"/>
<dbReference type="EMBL" id="MRCG01000033">
    <property type="protein sequence ID" value="OKH43451.1"/>
    <property type="molecule type" value="Genomic_DNA"/>
</dbReference>
<gene>
    <name evidence="2" type="ORF">NIES30_24895</name>
</gene>
<sequence>MATHQLFIDLGMSGTKACLTDGNRCYGYACPPKVADLPPSELEVLRHQGQEYGGGLGAGAYLQWNNQAYALADDAEGRPNKSTATLRKSTLAHLRSLGAVGEMAHTHHLETLHLDIGIALPFEEYLSEAEELTQRLQETGRFLYRGQAYDLQIDSVKVLPEAAGLVLWRKQQHLAQQQQASRQNYVVLMIGHRDLSFLVFRQGKPPTGKPSDSEKLGYVAFLEAVAQTLCEPENPYLVQALLTQQEAVQFPDQPGKVFPLAQRRQEAEAFYWEQVRHHLSEHFAALDLTEYEVLIGGGTAATLLRPHLTDYLATLPGATPNWLPDLAQEMAYRLQEVTSAIDQVRFADCYGGVKWLATRAYAHTKALQEVGA</sequence>
<proteinExistence type="predicted"/>
<evidence type="ECO:0000313" key="2">
    <source>
        <dbReference type="EMBL" id="OKH43451.1"/>
    </source>
</evidence>
<reference evidence="2 3" key="1">
    <citation type="submission" date="2016-11" db="EMBL/GenBank/DDBJ databases">
        <title>Draft Genome Sequences of Nine Cyanobacterial Strains from Diverse Habitats.</title>
        <authorList>
            <person name="Zhu T."/>
            <person name="Hou S."/>
            <person name="Lu X."/>
            <person name="Hess W.R."/>
        </authorList>
    </citation>
    <scope>NUCLEOTIDE SEQUENCE [LARGE SCALE GENOMIC DNA]</scope>
    <source>
        <strain evidence="2 3">NIES-30</strain>
    </source>
</reference>
<organism evidence="2 3">
    <name type="scientific">Phormidium tenue NIES-30</name>
    <dbReference type="NCBI Taxonomy" id="549789"/>
    <lineage>
        <taxon>Bacteria</taxon>
        <taxon>Bacillati</taxon>
        <taxon>Cyanobacteriota</taxon>
        <taxon>Cyanophyceae</taxon>
        <taxon>Oscillatoriophycideae</taxon>
        <taxon>Oscillatoriales</taxon>
        <taxon>Oscillatoriaceae</taxon>
        <taxon>Phormidium</taxon>
    </lineage>
</organism>
<comment type="caution">
    <text evidence="2">The sequence shown here is derived from an EMBL/GenBank/DDBJ whole genome shotgun (WGS) entry which is preliminary data.</text>
</comment>
<dbReference type="InterPro" id="IPR040607">
    <property type="entry name" value="ALP_N"/>
</dbReference>
<dbReference type="CDD" id="cd10227">
    <property type="entry name" value="ASKHA_NBD_ParM-like"/>
    <property type="match status" value="1"/>
</dbReference>
<protein>
    <recommendedName>
        <fullName evidence="1">Actin-like protein N-terminal domain-containing protein</fullName>
    </recommendedName>
</protein>
<dbReference type="Proteomes" id="UP000185557">
    <property type="component" value="Unassembled WGS sequence"/>
</dbReference>
<name>A0A1U7IY14_9CYAN</name>
<accession>A0A1U7IY14</accession>
<feature type="domain" description="Actin-like protein N-terminal" evidence="1">
    <location>
        <begin position="8"/>
        <end position="164"/>
    </location>
</feature>